<feature type="domain" description="Uracil-DNA glycosylase-like" evidence="1">
    <location>
        <begin position="53"/>
        <end position="231"/>
    </location>
</feature>
<dbReference type="CDD" id="cd19375">
    <property type="entry name" value="UDG-F3-like_SMUG2"/>
    <property type="match status" value="1"/>
</dbReference>
<dbReference type="STRING" id="1218493.JF76_03890"/>
<proteinExistence type="predicted"/>
<evidence type="ECO:0000313" key="3">
    <source>
        <dbReference type="Proteomes" id="UP000033533"/>
    </source>
</evidence>
<gene>
    <name evidence="2" type="ORF">JF76_03890</name>
</gene>
<protein>
    <recommendedName>
        <fullName evidence="1">Uracil-DNA glycosylase-like domain-containing protein</fullName>
    </recommendedName>
</protein>
<comment type="caution">
    <text evidence="2">The sequence shown here is derived from an EMBL/GenBank/DDBJ whole genome shotgun (WGS) entry which is preliminary data.</text>
</comment>
<dbReference type="InterPro" id="IPR032579">
    <property type="entry name" value="Phe_SMUG2-like"/>
</dbReference>
<name>A0A0F4LH74_9LACO</name>
<reference evidence="2 3" key="1">
    <citation type="submission" date="2014-12" db="EMBL/GenBank/DDBJ databases">
        <title>Comparative genomics of the lactic acid bacteria isolated from the honey bee gut.</title>
        <authorList>
            <person name="Ellegaard K.M."/>
            <person name="Tamarit D."/>
            <person name="Javelind E."/>
            <person name="Olofsson T."/>
            <person name="Andersson S.G."/>
            <person name="Vasquez A."/>
        </authorList>
    </citation>
    <scope>NUCLEOTIDE SEQUENCE [LARGE SCALE GENOMIC DNA]</scope>
    <source>
        <strain evidence="2 3">Biut2</strain>
    </source>
</reference>
<dbReference type="RefSeq" id="WP_045927592.1">
    <property type="nucleotide sequence ID" value="NZ_JBHSZS010000006.1"/>
</dbReference>
<dbReference type="PATRIC" id="fig|1218493.3.peg.413"/>
<organism evidence="2 3">
    <name type="scientific">Lactobacillus kullabergensis</name>
    <dbReference type="NCBI Taxonomy" id="1218493"/>
    <lineage>
        <taxon>Bacteria</taxon>
        <taxon>Bacillati</taxon>
        <taxon>Bacillota</taxon>
        <taxon>Bacilli</taxon>
        <taxon>Lactobacillales</taxon>
        <taxon>Lactobacillaceae</taxon>
        <taxon>Lactobacillus</taxon>
    </lineage>
</organism>
<dbReference type="SUPFAM" id="SSF52141">
    <property type="entry name" value="Uracil-DNA glycosylase-like"/>
    <property type="match status" value="1"/>
</dbReference>
<dbReference type="InterPro" id="IPR005122">
    <property type="entry name" value="Uracil-DNA_glycosylase-like"/>
</dbReference>
<dbReference type="OrthoDB" id="7107805at2"/>
<dbReference type="AlphaFoldDB" id="A0A0F4LH74"/>
<evidence type="ECO:0000259" key="1">
    <source>
        <dbReference type="Pfam" id="PF03167"/>
    </source>
</evidence>
<sequence>MQQKQTFSDKVFQFDQELGNVKINLPEPYKIINPYSGRNKKQVLQMIQIFYHKYFNDINKRRLILGSSPARRGSAITGVPFEDASNLQKETGISIANFHVSSAASNFLNKVIDEYGGRTKFYQDFYLNFVCPMGICKINSKGNQVNCNYYENKRVEEILTFLIISALKKQINFGIDTSVCYCIGSGQNYQELSKINKKWRFFQKIVPLEHPRFITQYHPEEKEKYLHKYLGALMCK</sequence>
<dbReference type="EMBL" id="JXBY01000010">
    <property type="protein sequence ID" value="KJY58207.1"/>
    <property type="molecule type" value="Genomic_DNA"/>
</dbReference>
<dbReference type="Gene3D" id="3.40.470.10">
    <property type="entry name" value="Uracil-DNA glycosylase-like domain"/>
    <property type="match status" value="1"/>
</dbReference>
<evidence type="ECO:0000313" key="2">
    <source>
        <dbReference type="EMBL" id="KJY58207.1"/>
    </source>
</evidence>
<dbReference type="InterPro" id="IPR036895">
    <property type="entry name" value="Uracil-DNA_glycosylase-like_sf"/>
</dbReference>
<dbReference type="HOGENOM" id="CLU_1199042_0_0_9"/>
<accession>A0A0F4LH74</accession>
<dbReference type="Pfam" id="PF03167">
    <property type="entry name" value="UDG"/>
    <property type="match status" value="1"/>
</dbReference>
<dbReference type="Proteomes" id="UP000033533">
    <property type="component" value="Unassembled WGS sequence"/>
</dbReference>